<dbReference type="OrthoDB" id="17098at2759"/>
<name>A0A127ZG88_9BASI</name>
<dbReference type="InterPro" id="IPR013969">
    <property type="entry name" value="Oligosacch_biosynth_Alg14"/>
</dbReference>
<evidence type="ECO:0000256" key="8">
    <source>
        <dbReference type="ARBA" id="ARBA00022989"/>
    </source>
</evidence>
<evidence type="ECO:0000256" key="5">
    <source>
        <dbReference type="ARBA" id="ARBA00017467"/>
    </source>
</evidence>
<keyword evidence="6 11" id="KW-0812">Transmembrane</keyword>
<accession>A0A127ZG88</accession>
<evidence type="ECO:0000256" key="7">
    <source>
        <dbReference type="ARBA" id="ARBA00022824"/>
    </source>
</evidence>
<evidence type="ECO:0000256" key="2">
    <source>
        <dbReference type="ARBA" id="ARBA00004590"/>
    </source>
</evidence>
<dbReference type="Gene3D" id="3.40.50.2000">
    <property type="entry name" value="Glycogen Phosphorylase B"/>
    <property type="match status" value="1"/>
</dbReference>
<sequence>MDGLVHRYEAAKLHLQQPINEILPPRLLLYLVPPLPPLHYILSLLALALLLLLRVWWILPAGKRRPSKHSAGIKAEKRMHGCTIAVFLGSGGHTTELLQLVSALPIDRYTRRIYLVSSGDRFSLEKAKDLESRLVARPSTDADKPSDSSAAQVLQIPRARKVHQSFLTTPVTLARSVAFCIDHVALRPTLGRRTLSTKGQSSDGPLLADVILMNGPGTCVPIVAAVYLLRVLGLASPKLVYIESFARVKSLSLTAKLIRPFVDRFILQWPRDPFAVSPQTRKKATSNTVFSGWLV</sequence>
<keyword evidence="8 11" id="KW-1133">Transmembrane helix</keyword>
<evidence type="ECO:0000256" key="6">
    <source>
        <dbReference type="ARBA" id="ARBA00022692"/>
    </source>
</evidence>
<keyword evidence="7 11" id="KW-0256">Endoplasmic reticulum</keyword>
<evidence type="ECO:0000256" key="3">
    <source>
        <dbReference type="ARBA" id="ARBA00009731"/>
    </source>
</evidence>
<dbReference type="GO" id="GO:0031965">
    <property type="term" value="C:nuclear membrane"/>
    <property type="evidence" value="ECO:0007669"/>
    <property type="project" value="UniProtKB-SubCell"/>
</dbReference>
<protein>
    <recommendedName>
        <fullName evidence="5 11">UDP-N-acetylglucosamine transferase subunit ALG14</fullName>
    </recommendedName>
    <alternativeName>
        <fullName evidence="10 11">Asparagine-linked glycosylation protein 14</fullName>
    </alternativeName>
</protein>
<dbReference type="GO" id="GO:0043541">
    <property type="term" value="C:UDP-N-acetylglucosamine transferase complex"/>
    <property type="evidence" value="ECO:0007669"/>
    <property type="project" value="TreeGrafter"/>
</dbReference>
<proteinExistence type="inferred from homology"/>
<dbReference type="PANTHER" id="PTHR12154">
    <property type="entry name" value="GLYCOSYL TRANSFERASE-RELATED"/>
    <property type="match status" value="1"/>
</dbReference>
<evidence type="ECO:0000256" key="1">
    <source>
        <dbReference type="ARBA" id="ARBA00004389"/>
    </source>
</evidence>
<comment type="subcellular location">
    <subcellularLocation>
        <location evidence="1 11">Endoplasmic reticulum membrane</location>
        <topology evidence="1 11">Single-pass membrane protein</topology>
    </subcellularLocation>
    <subcellularLocation>
        <location evidence="2">Nucleus membrane</location>
        <topology evidence="2">Single-pass membrane protein</topology>
    </subcellularLocation>
</comment>
<organism evidence="12">
    <name type="scientific">Sporisorium scitamineum</name>
    <dbReference type="NCBI Taxonomy" id="49012"/>
    <lineage>
        <taxon>Eukaryota</taxon>
        <taxon>Fungi</taxon>
        <taxon>Dikarya</taxon>
        <taxon>Basidiomycota</taxon>
        <taxon>Ustilaginomycotina</taxon>
        <taxon>Ustilaginomycetes</taxon>
        <taxon>Ustilaginales</taxon>
        <taxon>Ustilaginaceae</taxon>
        <taxon>Sporisorium</taxon>
    </lineage>
</organism>
<evidence type="ECO:0000256" key="4">
    <source>
        <dbReference type="ARBA" id="ARBA00011335"/>
    </source>
</evidence>
<evidence type="ECO:0000256" key="11">
    <source>
        <dbReference type="RuleBase" id="RU362127"/>
    </source>
</evidence>
<dbReference type="PANTHER" id="PTHR12154:SF4">
    <property type="entry name" value="UDP-N-ACETYLGLUCOSAMINE TRANSFERASE SUBUNIT ALG14 HOMOLOG"/>
    <property type="match status" value="1"/>
</dbReference>
<dbReference type="AlphaFoldDB" id="A0A127ZG88"/>
<gene>
    <name evidence="11" type="primary">ALG14</name>
    <name evidence="12" type="ORF">SPSC_04963</name>
</gene>
<dbReference type="GO" id="GO:0006488">
    <property type="term" value="P:dolichol-linked oligosaccharide biosynthetic process"/>
    <property type="evidence" value="ECO:0007669"/>
    <property type="project" value="InterPro"/>
</dbReference>
<comment type="subunit">
    <text evidence="4 11">Heterodimer with ALG13 to form a functional enzyme.</text>
</comment>
<evidence type="ECO:0000256" key="10">
    <source>
        <dbReference type="ARBA" id="ARBA00032062"/>
    </source>
</evidence>
<comment type="function">
    <text evidence="11">Involved in protein N-glycosylation. Essential for the second step of the dolichol-linked oligosaccharide pathway. Anchors the catalytic subunit ALG13 to the ER.</text>
</comment>
<comment type="similarity">
    <text evidence="3 11">Belongs to the ALG14 family.</text>
</comment>
<dbReference type="EMBL" id="LK056683">
    <property type="protein sequence ID" value="CDU25129.1"/>
    <property type="molecule type" value="Genomic_DNA"/>
</dbReference>
<keyword evidence="9 11" id="KW-0472">Membrane</keyword>
<feature type="transmembrane region" description="Helical" evidence="11">
    <location>
        <begin position="38"/>
        <end position="59"/>
    </location>
</feature>
<keyword evidence="12" id="KW-0808">Transferase</keyword>
<evidence type="ECO:0000313" key="12">
    <source>
        <dbReference type="EMBL" id="CDU25129.1"/>
    </source>
</evidence>
<dbReference type="Pfam" id="PF08660">
    <property type="entry name" value="Alg14"/>
    <property type="match status" value="1"/>
</dbReference>
<evidence type="ECO:0000256" key="9">
    <source>
        <dbReference type="ARBA" id="ARBA00023136"/>
    </source>
</evidence>
<reference evidence="12" key="1">
    <citation type="submission" date="2014-06" db="EMBL/GenBank/DDBJ databases">
        <authorList>
            <person name="Ju J."/>
            <person name="Zhang J."/>
        </authorList>
    </citation>
    <scope>NUCLEOTIDE SEQUENCE</scope>
    <source>
        <strain evidence="12">SscI8</strain>
    </source>
</reference>
<dbReference type="GO" id="GO:0004577">
    <property type="term" value="F:N-acetylglucosaminyldiphosphodolichol N-acetylglucosaminyltransferase activity"/>
    <property type="evidence" value="ECO:0007669"/>
    <property type="project" value="TreeGrafter"/>
</dbReference>